<evidence type="ECO:0000313" key="2">
    <source>
        <dbReference type="Proteomes" id="UP001241377"/>
    </source>
</evidence>
<dbReference type="Proteomes" id="UP001241377">
    <property type="component" value="Unassembled WGS sequence"/>
</dbReference>
<gene>
    <name evidence="1" type="ORF">QFC19_001573</name>
</gene>
<keyword evidence="2" id="KW-1185">Reference proteome</keyword>
<name>A0ACC2WIQ6_9TREE</name>
<evidence type="ECO:0000313" key="1">
    <source>
        <dbReference type="EMBL" id="KAJ9110447.1"/>
    </source>
</evidence>
<comment type="caution">
    <text evidence="1">The sequence shown here is derived from an EMBL/GenBank/DDBJ whole genome shotgun (WGS) entry which is preliminary data.</text>
</comment>
<sequence length="381" mass="42594">MEREQRRKVRQERRERKRLRELDAARQNTSSLQDGVQDSGTAISSAREQNNRLGSFARRITIRTTRSRTAHASADEIEMRPMAAKDEDETAPPVESPQTARRRNPEHRVRRERTFVTESTSSDASPLPLESVSGVFAYPINAILRYVRYLRSGHEQATKAKVEKRANLRRKVFESGSRRLSANETTTANADPGHDSEPLGLSANVLSGSEENVGWGLGSFGIREAAEGERRLTQAQLLMSQDRESLHQARTTSDSDPEGGGGEDEGEKAGETDPDDDEGFSDIDVERGEGRPDRFASVASPRPGVRSRSRSPTDLGNGDAGRRMAMRDSSTNQPHRHVSHGPTTPELSTDMGQVVPADEDRGSWYWWKPLRKWRMTDKSVY</sequence>
<proteinExistence type="predicted"/>
<organism evidence="1 2">
    <name type="scientific">Naganishia cerealis</name>
    <dbReference type="NCBI Taxonomy" id="610337"/>
    <lineage>
        <taxon>Eukaryota</taxon>
        <taxon>Fungi</taxon>
        <taxon>Dikarya</taxon>
        <taxon>Basidiomycota</taxon>
        <taxon>Agaricomycotina</taxon>
        <taxon>Tremellomycetes</taxon>
        <taxon>Filobasidiales</taxon>
        <taxon>Filobasidiaceae</taxon>
        <taxon>Naganishia</taxon>
    </lineage>
</organism>
<protein>
    <submittedName>
        <fullName evidence="1">Uncharacterized protein</fullName>
    </submittedName>
</protein>
<accession>A0ACC2WIQ6</accession>
<dbReference type="EMBL" id="JASBWR010000012">
    <property type="protein sequence ID" value="KAJ9110447.1"/>
    <property type="molecule type" value="Genomic_DNA"/>
</dbReference>
<reference evidence="1" key="1">
    <citation type="submission" date="2023-04" db="EMBL/GenBank/DDBJ databases">
        <title>Draft Genome sequencing of Naganishia species isolated from polar environments using Oxford Nanopore Technology.</title>
        <authorList>
            <person name="Leo P."/>
            <person name="Venkateswaran K."/>
        </authorList>
    </citation>
    <scope>NUCLEOTIDE SEQUENCE</scope>
    <source>
        <strain evidence="1">MNA-CCFEE 5261</strain>
    </source>
</reference>